<name>A0ABT3HBT1_9HYPH</name>
<dbReference type="RefSeq" id="WP_264601493.1">
    <property type="nucleotide sequence ID" value="NZ_JAOQNS010000005.1"/>
</dbReference>
<protein>
    <submittedName>
        <fullName evidence="1">Uncharacterized protein</fullName>
    </submittedName>
</protein>
<reference evidence="2" key="1">
    <citation type="submission" date="2023-07" db="EMBL/GenBank/DDBJ databases">
        <title>Genome sequencing of Purple Non-Sulfur Bacteria from various extreme environments.</title>
        <authorList>
            <person name="Mayer M."/>
        </authorList>
    </citation>
    <scope>NUCLEOTIDE SEQUENCE [LARGE SCALE GENOMIC DNA]</scope>
    <source>
        <strain evidence="2">DSM 17935</strain>
    </source>
</reference>
<dbReference type="EMBL" id="JAOQNS010000005">
    <property type="protein sequence ID" value="MCW2307862.1"/>
    <property type="molecule type" value="Genomic_DNA"/>
</dbReference>
<dbReference type="Proteomes" id="UP001209755">
    <property type="component" value="Unassembled WGS sequence"/>
</dbReference>
<evidence type="ECO:0000313" key="1">
    <source>
        <dbReference type="EMBL" id="MCW2307862.1"/>
    </source>
</evidence>
<sequence>MIWTTLLRQAGFALLLAGLCVLGTAGQGEARSPMALGAGEAAIAPLLRDNIIKVHRCHRRCRYAWSNRWGRRTYHRHVGPYCRPVRCGQRFRRRPPGWRRRGCVSIGGGVWVCP</sequence>
<organism evidence="1 2">
    <name type="scientific">Rhodobium gokarnense</name>
    <dbReference type="NCBI Taxonomy" id="364296"/>
    <lineage>
        <taxon>Bacteria</taxon>
        <taxon>Pseudomonadati</taxon>
        <taxon>Pseudomonadota</taxon>
        <taxon>Alphaproteobacteria</taxon>
        <taxon>Hyphomicrobiales</taxon>
        <taxon>Rhodobiaceae</taxon>
        <taxon>Rhodobium</taxon>
    </lineage>
</organism>
<keyword evidence="2" id="KW-1185">Reference proteome</keyword>
<gene>
    <name evidence="1" type="ORF">M2319_002199</name>
</gene>
<accession>A0ABT3HBT1</accession>
<evidence type="ECO:0000313" key="2">
    <source>
        <dbReference type="Proteomes" id="UP001209755"/>
    </source>
</evidence>
<comment type="caution">
    <text evidence="1">The sequence shown here is derived from an EMBL/GenBank/DDBJ whole genome shotgun (WGS) entry which is preliminary data.</text>
</comment>
<proteinExistence type="predicted"/>